<organism evidence="4 5">
    <name type="scientific">Amycolatopsis xylanica</name>
    <dbReference type="NCBI Taxonomy" id="589385"/>
    <lineage>
        <taxon>Bacteria</taxon>
        <taxon>Bacillati</taxon>
        <taxon>Actinomycetota</taxon>
        <taxon>Actinomycetes</taxon>
        <taxon>Pseudonocardiales</taxon>
        <taxon>Pseudonocardiaceae</taxon>
        <taxon>Amycolatopsis</taxon>
    </lineage>
</organism>
<keyword evidence="1" id="KW-0560">Oxidoreductase</keyword>
<accession>A0A1H3MW90</accession>
<dbReference type="OrthoDB" id="9782160at2"/>
<evidence type="ECO:0000313" key="4">
    <source>
        <dbReference type="EMBL" id="SDY80961.1"/>
    </source>
</evidence>
<gene>
    <name evidence="4" type="ORF">SAMN05421504_10732</name>
</gene>
<dbReference type="AlphaFoldDB" id="A0A1H3MW90"/>
<feature type="domain" description="FAD-binding" evidence="3">
    <location>
        <begin position="4"/>
        <end position="346"/>
    </location>
</feature>
<evidence type="ECO:0000313" key="5">
    <source>
        <dbReference type="Proteomes" id="UP000199515"/>
    </source>
</evidence>
<name>A0A1H3MW90_9PSEU</name>
<dbReference type="RefSeq" id="WP_091294350.1">
    <property type="nucleotide sequence ID" value="NZ_FNON01000007.1"/>
</dbReference>
<dbReference type="GO" id="GO:0004497">
    <property type="term" value="F:monooxygenase activity"/>
    <property type="evidence" value="ECO:0007669"/>
    <property type="project" value="UniProtKB-KW"/>
</dbReference>
<sequence>MTYTALIVGGGIAGPLSAIALREAGIDSVIYEAYEKTADGVGAFLTLAVNALDALRVLDLDGVVRKLGFDTPRISIISGSGKTLGELPYGGARADGSASQTMRRADLYATLREEAIRRGVRIEYGKRLVDAEKTETGVLARFADGTTAEGDLLIGADGLRSRTREIIDPQAPSARYVGLLNIGGYAKDVKFELEPGVMNSIFGRSCFFACMQSPSGEVWWVANPARPVEPTAEELAAISTEQWRAELMAMFAGDRGPALEVVKATDEFFAGWNTYDFPSVPKWHNGRMVIIGDAAHATSPSSGQGAAMAIEDTVVLAKCLRDNTDIATALTKYESLRRERVEAVVELGKKNGDWKAAGPLARILRDPIMRVMLKRAARGGNESLRWLYENKIDWNEPSKV</sequence>
<keyword evidence="2" id="KW-0503">Monooxygenase</keyword>
<evidence type="ECO:0000259" key="3">
    <source>
        <dbReference type="Pfam" id="PF01494"/>
    </source>
</evidence>
<protein>
    <submittedName>
        <fullName evidence="4">2-polyprenyl-6-methoxyphenol hydroxylase</fullName>
    </submittedName>
</protein>
<dbReference type="PRINTS" id="PR00420">
    <property type="entry name" value="RNGMNOXGNASE"/>
</dbReference>
<dbReference type="PANTHER" id="PTHR13789">
    <property type="entry name" value="MONOOXYGENASE"/>
    <property type="match status" value="1"/>
</dbReference>
<dbReference type="Proteomes" id="UP000199515">
    <property type="component" value="Unassembled WGS sequence"/>
</dbReference>
<proteinExistence type="predicted"/>
<dbReference type="STRING" id="589385.SAMN05421504_10732"/>
<dbReference type="InterPro" id="IPR036188">
    <property type="entry name" value="FAD/NAD-bd_sf"/>
</dbReference>
<dbReference type="PANTHER" id="PTHR13789:SF309">
    <property type="entry name" value="PUTATIVE (AFU_ORTHOLOGUE AFUA_6G14510)-RELATED"/>
    <property type="match status" value="1"/>
</dbReference>
<evidence type="ECO:0000256" key="2">
    <source>
        <dbReference type="ARBA" id="ARBA00023033"/>
    </source>
</evidence>
<dbReference type="InterPro" id="IPR050493">
    <property type="entry name" value="FAD-dep_Monooxygenase_BioMet"/>
</dbReference>
<reference evidence="4 5" key="1">
    <citation type="submission" date="2016-10" db="EMBL/GenBank/DDBJ databases">
        <authorList>
            <person name="de Groot N.N."/>
        </authorList>
    </citation>
    <scope>NUCLEOTIDE SEQUENCE [LARGE SCALE GENOMIC DNA]</scope>
    <source>
        <strain evidence="4 5">CPCC 202699</strain>
    </source>
</reference>
<keyword evidence="5" id="KW-1185">Reference proteome</keyword>
<dbReference type="Gene3D" id="3.50.50.60">
    <property type="entry name" value="FAD/NAD(P)-binding domain"/>
    <property type="match status" value="1"/>
</dbReference>
<dbReference type="EMBL" id="FNON01000007">
    <property type="protein sequence ID" value="SDY80961.1"/>
    <property type="molecule type" value="Genomic_DNA"/>
</dbReference>
<evidence type="ECO:0000256" key="1">
    <source>
        <dbReference type="ARBA" id="ARBA00023002"/>
    </source>
</evidence>
<dbReference type="GO" id="GO:0071949">
    <property type="term" value="F:FAD binding"/>
    <property type="evidence" value="ECO:0007669"/>
    <property type="project" value="InterPro"/>
</dbReference>
<dbReference type="InterPro" id="IPR002938">
    <property type="entry name" value="FAD-bd"/>
</dbReference>
<dbReference type="Pfam" id="PF01494">
    <property type="entry name" value="FAD_binding_3"/>
    <property type="match status" value="1"/>
</dbReference>
<dbReference type="SUPFAM" id="SSF51905">
    <property type="entry name" value="FAD/NAD(P)-binding domain"/>
    <property type="match status" value="1"/>
</dbReference>